<evidence type="ECO:0000256" key="1">
    <source>
        <dbReference type="SAM" id="MobiDB-lite"/>
    </source>
</evidence>
<protein>
    <submittedName>
        <fullName evidence="3">Uncharacterized protein</fullName>
    </submittedName>
</protein>
<keyword evidence="2" id="KW-0812">Transmembrane</keyword>
<dbReference type="KEGG" id="tbi:Tbis_2430"/>
<keyword evidence="2" id="KW-0472">Membrane</keyword>
<reference evidence="3 4" key="1">
    <citation type="submission" date="2010-01" db="EMBL/GenBank/DDBJ databases">
        <title>The complete genome of Thermobispora bispora DSM 43833.</title>
        <authorList>
            <consortium name="US DOE Joint Genome Institute (JGI-PGF)"/>
            <person name="Lucas S."/>
            <person name="Copeland A."/>
            <person name="Lapidus A."/>
            <person name="Glavina del Rio T."/>
            <person name="Dalin E."/>
            <person name="Tice H."/>
            <person name="Bruce D."/>
            <person name="Goodwin L."/>
            <person name="Pitluck S."/>
            <person name="Kyrpides N."/>
            <person name="Mavromatis K."/>
            <person name="Ivanova N."/>
            <person name="Mikhailova N."/>
            <person name="Chertkov O."/>
            <person name="Brettin T."/>
            <person name="Detter J.C."/>
            <person name="Han C."/>
            <person name="Larimer F."/>
            <person name="Land M."/>
            <person name="Hauser L."/>
            <person name="Markowitz V."/>
            <person name="Cheng J.-F."/>
            <person name="Hugenholtz P."/>
            <person name="Woyke T."/>
            <person name="Wu D."/>
            <person name="Jando M."/>
            <person name="Schneider S."/>
            <person name="Klenk H.-P."/>
            <person name="Eisen J.A."/>
        </authorList>
    </citation>
    <scope>NUCLEOTIDE SEQUENCE [LARGE SCALE GENOMIC DNA]</scope>
    <source>
        <strain evidence="4">ATCC 19993 / DSM 43833 / CBS 139.67 / JCM 10125 / KCTC 9307 / NBRC 14880 / R51</strain>
    </source>
</reference>
<feature type="compositionally biased region" description="Low complexity" evidence="1">
    <location>
        <begin position="193"/>
        <end position="210"/>
    </location>
</feature>
<proteinExistence type="predicted"/>
<feature type="compositionally biased region" description="Basic and acidic residues" evidence="1">
    <location>
        <begin position="35"/>
        <end position="60"/>
    </location>
</feature>
<evidence type="ECO:0000313" key="4">
    <source>
        <dbReference type="Proteomes" id="UP000006640"/>
    </source>
</evidence>
<evidence type="ECO:0000313" key="3">
    <source>
        <dbReference type="EMBL" id="ADG89133.1"/>
    </source>
</evidence>
<evidence type="ECO:0000256" key="2">
    <source>
        <dbReference type="SAM" id="Phobius"/>
    </source>
</evidence>
<keyword evidence="4" id="KW-1185">Reference proteome</keyword>
<feature type="region of interest" description="Disordered" evidence="1">
    <location>
        <begin position="186"/>
        <end position="214"/>
    </location>
</feature>
<dbReference type="STRING" id="469371.Tbis_2430"/>
<dbReference type="Proteomes" id="UP000006640">
    <property type="component" value="Chromosome"/>
</dbReference>
<feature type="transmembrane region" description="Helical" evidence="2">
    <location>
        <begin position="156"/>
        <end position="178"/>
    </location>
</feature>
<sequence length="389" mass="40792">MQDPPTDPTGSLFRQPFPGGPAADPGPYGPAPRGPVDDGPAHGMSGRDDPPPRTPPEHRPPAPPPQERSEPVRPAEPARPWPPVGATGPAEDAPRRPYQPPPPEDDPYKPFVTAGQISGPRTPPAHRQQELWKAVFGEGQTAGSFVEDDEEEKRPIWLYALVGSVIVALTAALLWAFLAGPLSAGADADDAKSAPSPSPSATAAKSQAALPPLPTYKGTPSPVLGVVADRAAGITLPRLGGPWRLDQDPQAKHGFATRQYAPAGTAGGAEALLLSGRLPESLASRYTAPDRLDPVVSAVAYQVRKSQFPEVTKAAKVARQRLSRHGLTGLIAAYRMTSPGETVTLVVAVVNTGTDLPSVVAMAVPASAKELLPDINTVFRSIRPIRSSS</sequence>
<gene>
    <name evidence="3" type="ordered locus">Tbis_2430</name>
</gene>
<dbReference type="EMBL" id="CP001874">
    <property type="protein sequence ID" value="ADG89133.1"/>
    <property type="molecule type" value="Genomic_DNA"/>
</dbReference>
<name>D6Y431_THEBD</name>
<feature type="region of interest" description="Disordered" evidence="1">
    <location>
        <begin position="1"/>
        <end position="127"/>
    </location>
</feature>
<organism evidence="3 4">
    <name type="scientific">Thermobispora bispora (strain ATCC 19993 / DSM 43833 / CBS 139.67 / JCM 10125 / KCTC 9307 / NBRC 14880 / R51)</name>
    <dbReference type="NCBI Taxonomy" id="469371"/>
    <lineage>
        <taxon>Bacteria</taxon>
        <taxon>Bacillati</taxon>
        <taxon>Actinomycetota</taxon>
        <taxon>Actinomycetes</taxon>
        <taxon>Streptosporangiales</taxon>
        <taxon>Streptosporangiaceae</taxon>
        <taxon>Thermobispora</taxon>
    </lineage>
</organism>
<feature type="compositionally biased region" description="Low complexity" evidence="1">
    <location>
        <begin position="16"/>
        <end position="26"/>
    </location>
</feature>
<dbReference type="HOGENOM" id="CLU_709659_0_0_11"/>
<dbReference type="AlphaFoldDB" id="D6Y431"/>
<dbReference type="eggNOG" id="ENOG5033UIP">
    <property type="taxonomic scope" value="Bacteria"/>
</dbReference>
<accession>D6Y431</accession>
<keyword evidence="2" id="KW-1133">Transmembrane helix</keyword>